<evidence type="ECO:0000313" key="2">
    <source>
        <dbReference type="Proteomes" id="UP001224890"/>
    </source>
</evidence>
<sequence>MGRGARFILRDGVSFRSAKHSRSLLVLLLQASTSRVHAFSDWLDLLHLPVCYLPVWHFSRAHIRQTWTSYSSCFWKHHHDQQSRYLELLRHLLSTNADLLGPGWSRCVFAEYPSVCYHRALVQQ</sequence>
<protein>
    <submittedName>
        <fullName evidence="1">Uncharacterized protein</fullName>
    </submittedName>
</protein>
<keyword evidence="2" id="KW-1185">Reference proteome</keyword>
<dbReference type="EMBL" id="JAHMHR010000075">
    <property type="protein sequence ID" value="KAK1658342.1"/>
    <property type="molecule type" value="Genomic_DNA"/>
</dbReference>
<dbReference type="RefSeq" id="XP_060423106.1">
    <property type="nucleotide sequence ID" value="XM_060580820.1"/>
</dbReference>
<dbReference type="GeneID" id="85465346"/>
<dbReference type="AlphaFoldDB" id="A0AAJ0AB42"/>
<evidence type="ECO:0000313" key="1">
    <source>
        <dbReference type="EMBL" id="KAK1658342.1"/>
    </source>
</evidence>
<reference evidence="1" key="1">
    <citation type="submission" date="2021-06" db="EMBL/GenBank/DDBJ databases">
        <title>Comparative genomics, transcriptomics and evolutionary studies reveal genomic signatures of adaptation to plant cell wall in hemibiotrophic fungi.</title>
        <authorList>
            <consortium name="DOE Joint Genome Institute"/>
            <person name="Baroncelli R."/>
            <person name="Diaz J.F."/>
            <person name="Benocci T."/>
            <person name="Peng M."/>
            <person name="Battaglia E."/>
            <person name="Haridas S."/>
            <person name="Andreopoulos W."/>
            <person name="Labutti K."/>
            <person name="Pangilinan J."/>
            <person name="Floch G.L."/>
            <person name="Makela M.R."/>
            <person name="Henrissat B."/>
            <person name="Grigoriev I.V."/>
            <person name="Crouch J.A."/>
            <person name="De Vries R.P."/>
            <person name="Sukno S.A."/>
            <person name="Thon M.R."/>
        </authorList>
    </citation>
    <scope>NUCLEOTIDE SEQUENCE</scope>
    <source>
        <strain evidence="1">CBS 193.32</strain>
    </source>
</reference>
<comment type="caution">
    <text evidence="1">The sequence shown here is derived from an EMBL/GenBank/DDBJ whole genome shotgun (WGS) entry which is preliminary data.</text>
</comment>
<organism evidence="1 2">
    <name type="scientific">Colletotrichum godetiae</name>
    <dbReference type="NCBI Taxonomy" id="1209918"/>
    <lineage>
        <taxon>Eukaryota</taxon>
        <taxon>Fungi</taxon>
        <taxon>Dikarya</taxon>
        <taxon>Ascomycota</taxon>
        <taxon>Pezizomycotina</taxon>
        <taxon>Sordariomycetes</taxon>
        <taxon>Hypocreomycetidae</taxon>
        <taxon>Glomerellales</taxon>
        <taxon>Glomerellaceae</taxon>
        <taxon>Colletotrichum</taxon>
        <taxon>Colletotrichum acutatum species complex</taxon>
    </lineage>
</organism>
<proteinExistence type="predicted"/>
<gene>
    <name evidence="1" type="ORF">BDP55DRAFT_759008</name>
</gene>
<accession>A0AAJ0AB42</accession>
<dbReference type="Proteomes" id="UP001224890">
    <property type="component" value="Unassembled WGS sequence"/>
</dbReference>
<name>A0AAJ0AB42_9PEZI</name>